<dbReference type="PANTHER" id="PTHR45436">
    <property type="entry name" value="SENSOR HISTIDINE KINASE YKOH"/>
    <property type="match status" value="1"/>
</dbReference>
<dbReference type="InterPro" id="IPR005467">
    <property type="entry name" value="His_kinase_dom"/>
</dbReference>
<dbReference type="CDD" id="cd00082">
    <property type="entry name" value="HisKA"/>
    <property type="match status" value="1"/>
</dbReference>
<dbReference type="Pfam" id="PF00512">
    <property type="entry name" value="HisKA"/>
    <property type="match status" value="1"/>
</dbReference>
<keyword evidence="7 12" id="KW-0418">Kinase</keyword>
<keyword evidence="13" id="KW-1185">Reference proteome</keyword>
<organism evidence="12 13">
    <name type="scientific">Biformimicrobium ophioploci</name>
    <dbReference type="NCBI Taxonomy" id="3036711"/>
    <lineage>
        <taxon>Bacteria</taxon>
        <taxon>Pseudomonadati</taxon>
        <taxon>Pseudomonadota</taxon>
        <taxon>Gammaproteobacteria</taxon>
        <taxon>Cellvibrionales</taxon>
        <taxon>Microbulbiferaceae</taxon>
        <taxon>Biformimicrobium</taxon>
    </lineage>
</organism>
<comment type="catalytic activity">
    <reaction evidence="1">
        <text>ATP + protein L-histidine = ADP + protein N-phospho-L-histidine.</text>
        <dbReference type="EC" id="2.7.13.3"/>
    </reaction>
</comment>
<feature type="transmembrane region" description="Helical" evidence="10">
    <location>
        <begin position="12"/>
        <end position="36"/>
    </location>
</feature>
<reference evidence="12 13" key="1">
    <citation type="submission" date="2023-04" db="EMBL/GenBank/DDBJ databases">
        <title>Marinobulbifer ophiurae gen. nov., sp. Nov., isolate from tissue of brittle star Ophioplocus japonicus.</title>
        <authorList>
            <person name="Kawano K."/>
            <person name="Sawayama S."/>
            <person name="Nakagawa S."/>
        </authorList>
    </citation>
    <scope>NUCLEOTIDE SEQUENCE [LARGE SCALE GENOMIC DNA]</scope>
    <source>
        <strain evidence="12 13">NKW57</strain>
    </source>
</reference>
<evidence type="ECO:0000256" key="6">
    <source>
        <dbReference type="ARBA" id="ARBA00022692"/>
    </source>
</evidence>
<dbReference type="InterPro" id="IPR036890">
    <property type="entry name" value="HATPase_C_sf"/>
</dbReference>
<evidence type="ECO:0000256" key="9">
    <source>
        <dbReference type="ARBA" id="ARBA00023136"/>
    </source>
</evidence>
<name>A0ABQ6LVD9_9GAMM</name>
<dbReference type="InterPro" id="IPR003594">
    <property type="entry name" value="HATPase_dom"/>
</dbReference>
<dbReference type="EC" id="2.7.13.3" evidence="3"/>
<dbReference type="RefSeq" id="WP_285762564.1">
    <property type="nucleotide sequence ID" value="NZ_BSYJ01000001.1"/>
</dbReference>
<accession>A0ABQ6LVD9</accession>
<dbReference type="PROSITE" id="PS50109">
    <property type="entry name" value="HIS_KIN"/>
    <property type="match status" value="1"/>
</dbReference>
<dbReference type="PANTHER" id="PTHR45436:SF16">
    <property type="entry name" value="HISTIDINE KINASE"/>
    <property type="match status" value="1"/>
</dbReference>
<dbReference type="PRINTS" id="PR00344">
    <property type="entry name" value="BCTRLSENSOR"/>
</dbReference>
<evidence type="ECO:0000259" key="11">
    <source>
        <dbReference type="PROSITE" id="PS50109"/>
    </source>
</evidence>
<gene>
    <name evidence="12" type="ORF">MNKW57_03710</name>
</gene>
<dbReference type="SMART" id="SM00387">
    <property type="entry name" value="HATPase_c"/>
    <property type="match status" value="1"/>
</dbReference>
<dbReference type="InterPro" id="IPR004358">
    <property type="entry name" value="Sig_transdc_His_kin-like_C"/>
</dbReference>
<feature type="domain" description="Histidine kinase" evidence="11">
    <location>
        <begin position="219"/>
        <end position="425"/>
    </location>
</feature>
<evidence type="ECO:0000256" key="2">
    <source>
        <dbReference type="ARBA" id="ARBA00004370"/>
    </source>
</evidence>
<keyword evidence="6 10" id="KW-0812">Transmembrane</keyword>
<dbReference type="InterPro" id="IPR003661">
    <property type="entry name" value="HisK_dim/P_dom"/>
</dbReference>
<dbReference type="Gene3D" id="1.10.287.130">
    <property type="match status" value="1"/>
</dbReference>
<dbReference type="InterPro" id="IPR036097">
    <property type="entry name" value="HisK_dim/P_sf"/>
</dbReference>
<dbReference type="Pfam" id="PF02518">
    <property type="entry name" value="HATPase_c"/>
    <property type="match status" value="1"/>
</dbReference>
<dbReference type="SUPFAM" id="SSF55874">
    <property type="entry name" value="ATPase domain of HSP90 chaperone/DNA topoisomerase II/histidine kinase"/>
    <property type="match status" value="1"/>
</dbReference>
<protein>
    <recommendedName>
        <fullName evidence="3">histidine kinase</fullName>
        <ecNumber evidence="3">2.7.13.3</ecNumber>
    </recommendedName>
</protein>
<dbReference type="GO" id="GO:0016301">
    <property type="term" value="F:kinase activity"/>
    <property type="evidence" value="ECO:0007669"/>
    <property type="project" value="UniProtKB-KW"/>
</dbReference>
<proteinExistence type="predicted"/>
<evidence type="ECO:0000256" key="1">
    <source>
        <dbReference type="ARBA" id="ARBA00000085"/>
    </source>
</evidence>
<evidence type="ECO:0000256" key="8">
    <source>
        <dbReference type="ARBA" id="ARBA00022989"/>
    </source>
</evidence>
<keyword evidence="8 10" id="KW-1133">Transmembrane helix</keyword>
<dbReference type="SUPFAM" id="SSF47384">
    <property type="entry name" value="Homodimeric domain of signal transducing histidine kinase"/>
    <property type="match status" value="1"/>
</dbReference>
<sequence>MKTNRLQDRIFRAFALQGFLIALAVVLGILLTNWLLSRLLVQEALERETAHYWQLIDNHPAAQLSNSLNLRGYLLPRDADQFPAGLDSQLANGYHEVSAGSFNALYVSTRDGNRMYLLFNRSGVKSLISLYGLVPLAVVLSLLYLVLWFSYLRARRAVSPTIELARILAELPEEFVEGELEGKLPENLDTDVAVLADAIERYRARIALFVARERAFSRDASHELRTPITVISMSAELMAANGQLSEQDARQLDRIQRACHDMEELTDAFLALSRERDGNPRSQQFDVADVIEKELQSVVPVAREKGIGLYMEGSNALELHANQRVVGILLGNLIRNAVKYTDAGRVRVRVQGDVVQVIDSGTGISAEQLSSIYDPHVRDSEQSRSGYGVGLAIVKRLCEQNGWQVSLSSKKGHGTSASLTFTDGAVRQQPDYFKVLVAEPEPLSQDRN</sequence>
<keyword evidence="4" id="KW-0597">Phosphoprotein</keyword>
<evidence type="ECO:0000256" key="7">
    <source>
        <dbReference type="ARBA" id="ARBA00022777"/>
    </source>
</evidence>
<dbReference type="EMBL" id="BSYJ01000001">
    <property type="protein sequence ID" value="GMG86050.1"/>
    <property type="molecule type" value="Genomic_DNA"/>
</dbReference>
<comment type="caution">
    <text evidence="12">The sequence shown here is derived from an EMBL/GenBank/DDBJ whole genome shotgun (WGS) entry which is preliminary data.</text>
</comment>
<evidence type="ECO:0000313" key="13">
    <source>
        <dbReference type="Proteomes" id="UP001224392"/>
    </source>
</evidence>
<dbReference type="SMART" id="SM00388">
    <property type="entry name" value="HisKA"/>
    <property type="match status" value="1"/>
</dbReference>
<evidence type="ECO:0000256" key="4">
    <source>
        <dbReference type="ARBA" id="ARBA00022553"/>
    </source>
</evidence>
<dbReference type="InterPro" id="IPR050428">
    <property type="entry name" value="TCS_sensor_his_kinase"/>
</dbReference>
<dbReference type="Gene3D" id="3.30.565.10">
    <property type="entry name" value="Histidine kinase-like ATPase, C-terminal domain"/>
    <property type="match status" value="1"/>
</dbReference>
<keyword evidence="5" id="KW-0808">Transferase</keyword>
<comment type="subcellular location">
    <subcellularLocation>
        <location evidence="2">Membrane</location>
    </subcellularLocation>
</comment>
<feature type="transmembrane region" description="Helical" evidence="10">
    <location>
        <begin position="128"/>
        <end position="149"/>
    </location>
</feature>
<keyword evidence="9 10" id="KW-0472">Membrane</keyword>
<evidence type="ECO:0000256" key="10">
    <source>
        <dbReference type="SAM" id="Phobius"/>
    </source>
</evidence>
<evidence type="ECO:0000256" key="3">
    <source>
        <dbReference type="ARBA" id="ARBA00012438"/>
    </source>
</evidence>
<evidence type="ECO:0000256" key="5">
    <source>
        <dbReference type="ARBA" id="ARBA00022679"/>
    </source>
</evidence>
<evidence type="ECO:0000313" key="12">
    <source>
        <dbReference type="EMBL" id="GMG86050.1"/>
    </source>
</evidence>
<dbReference type="Proteomes" id="UP001224392">
    <property type="component" value="Unassembled WGS sequence"/>
</dbReference>